<keyword evidence="3" id="KW-1185">Reference proteome</keyword>
<feature type="compositionally biased region" description="Polar residues" evidence="1">
    <location>
        <begin position="152"/>
        <end position="165"/>
    </location>
</feature>
<evidence type="ECO:0000256" key="1">
    <source>
        <dbReference type="SAM" id="MobiDB-lite"/>
    </source>
</evidence>
<feature type="region of interest" description="Disordered" evidence="1">
    <location>
        <begin position="823"/>
        <end position="853"/>
    </location>
</feature>
<comment type="caution">
    <text evidence="2">The sequence shown here is derived from an EMBL/GenBank/DDBJ whole genome shotgun (WGS) entry which is preliminary data.</text>
</comment>
<organism evidence="2 3">
    <name type="scientific">Glutinoglossum americanum</name>
    <dbReference type="NCBI Taxonomy" id="1670608"/>
    <lineage>
        <taxon>Eukaryota</taxon>
        <taxon>Fungi</taxon>
        <taxon>Dikarya</taxon>
        <taxon>Ascomycota</taxon>
        <taxon>Pezizomycotina</taxon>
        <taxon>Geoglossomycetes</taxon>
        <taxon>Geoglossales</taxon>
        <taxon>Geoglossaceae</taxon>
        <taxon>Glutinoglossum</taxon>
    </lineage>
</organism>
<feature type="region of interest" description="Disordered" evidence="1">
    <location>
        <begin position="425"/>
        <end position="475"/>
    </location>
</feature>
<feature type="compositionally biased region" description="Polar residues" evidence="1">
    <location>
        <begin position="1331"/>
        <end position="1342"/>
    </location>
</feature>
<feature type="region of interest" description="Disordered" evidence="1">
    <location>
        <begin position="201"/>
        <end position="339"/>
    </location>
</feature>
<reference evidence="2" key="1">
    <citation type="submission" date="2021-03" db="EMBL/GenBank/DDBJ databases">
        <title>Comparative genomics and phylogenomic investigation of the class Geoglossomycetes provide insights into ecological specialization and systematics.</title>
        <authorList>
            <person name="Melie T."/>
            <person name="Pirro S."/>
            <person name="Miller A.N."/>
            <person name="Quandt A."/>
        </authorList>
    </citation>
    <scope>NUCLEOTIDE SEQUENCE</scope>
    <source>
        <strain evidence="2">GBOQ0MN5Z8</strain>
    </source>
</reference>
<evidence type="ECO:0000313" key="2">
    <source>
        <dbReference type="EMBL" id="KAH0537537.1"/>
    </source>
</evidence>
<dbReference type="Proteomes" id="UP000698800">
    <property type="component" value="Unassembled WGS sequence"/>
</dbReference>
<sequence length="1681" mass="182723">MGVERKPPLPPPTEPSTLSSMTGGTEVATDLSRRSERTSYSIPDDGSPITIPISNRSKRQDRSKDTSSSVTQTSLLIEYFEGGKGGSNVHSRPSVRVKVTPSAARKIRDADDHIQITETGRSRQPSYTKRISLGSPRGKGDKLITEVDDKSVSSYASATEESNLTRPPLEIEVMHKDHGSPVSALSSPRDTRYAQQTGSDISIIPPSSFLDGHGGSVTPQRTRSRSLARELSEKPGELKAPARRRSRSLSRERILQKTIEKIGKKEKEKERVKSRSRSVSVENSEGVKTPRRRSSRSHREDEIVSADSGSMTASALSPRRQSGDQYSIRSGTSNRSINNPHLLHAVEDAIRRLILPELTALKKEQKTQANRQKFDRGNRDSVASGSGIVPEEGRRRISKMASAPDVSIKPTIALSRDVADSGQVLSGNSIKSRKERKRDKGLTDAASEKSYDRASEDTFTEDKIHKKRSKDRHGLKELAATGAAGALTVAALNHHDSMSSLEQRERRKRRSRSRSRSASITESVGSPRQPEMIRMPLAESDLQPSEVTRASILTERTDRPRTATPQGRDTPSREIGSPVSRTNTKTPQLQRGLLTHHSNLSRGDLSLHSAHSNRSLRSADRDSQTVGADLAGAVAGAILGAAAAEQGHDEHNYDINGAGGRGVSPVQSVGSYARGGSITSLDKISHRKGSEISIKSMSSAPSTKLAQSKRPQGVNLEKRDAIISQDILPESELMYDHHEQGDGDVGQWFEKASIDEGSVRDSPSHYHRMTNMTNYTDDSMDGAYLENVAGQPVVGIGANPEYRSTPEAVRSYVASLHEPSNVDVRSTRSIPGNGSYAGSENAYHMGRGPESEKGIPADDIYEGNKEAHSLGQKGSGSYKPAVDSPRQSVHEEEEVQMVASGVPVADDPMPEIGHFDNESEFSTNPSIIQGPIGGVAQNGRDHWPYEPTPPQSNGNLLASQAGDDHPGLKAAEIGIAPGATVPHHDKGDHGDYDYERGYDRDVDPDFGLGPIANTYQSENTIPPTPVPKDEGYISAANARSMGSPAALTPEPRRTGLQFLDNDGLAGIDDIMAGDDPFYISKSHHRNASGNSHGMPSPLYDSSTGRGIDRIQSKDIVALMDHLTVRDAQRNARDTEILVTLVRSAAEMRNSFEDMKRLLADQERNILDGTEKVNERSVQKLIQGPRPQPLGTPRFPRRTSTDEDHEDMPTKRRNVFRRALKGLGMKSSNDLAKIEDMLVQLLGEVEGLKATQELHTTGTRSQPMSIHSYDNLQNTQQGYEPEGQAGTSSTDPSGYFSNPPSRQHSGMRGFDGRRVSDHRISTVPEGDEELLTSDQVTPNNQYGHNELATPGQQVRGGSVPLDTPPQAHVPAAAHSSENTPKTERHKKHKSGGSSFFPKISRWSESTTTSITRGFRSSGRKDKEYSEAASRSGSDIDVWADYAHDPQGADRLRSAQSLENDPPGQDQRPPSPLIPTPPEQEDPKYQAHRNSLNLQHPQPRPGPTQRYQHQLESQAQNFDTPRSPASTSDHFGSASDLDRYANRSNRHSGGAGNLSPISDGGHSHGSVTESNGPPRPPKIPDEPLIPHRPAKTKSRDNKPQYASPLSSGHLAPESNQWSTEAADARSGYAQNQGNGSPHSARSPSSGVPQRKPTGPRPLSSTNSGGVQYSGTVRRSGRHRGSCG</sequence>
<dbReference type="OrthoDB" id="5382102at2759"/>
<feature type="region of interest" description="Disordered" evidence="1">
    <location>
        <begin position="691"/>
        <end position="713"/>
    </location>
</feature>
<feature type="compositionally biased region" description="Basic and acidic residues" evidence="1">
    <location>
        <begin position="494"/>
        <end position="505"/>
    </location>
</feature>
<feature type="compositionally biased region" description="Polar residues" evidence="1">
    <location>
        <begin position="307"/>
        <end position="339"/>
    </location>
</feature>
<feature type="compositionally biased region" description="Basic and acidic residues" evidence="1">
    <location>
        <begin position="1309"/>
        <end position="1319"/>
    </location>
</feature>
<feature type="compositionally biased region" description="Basic and acidic residues" evidence="1">
    <location>
        <begin position="249"/>
        <end position="273"/>
    </location>
</feature>
<evidence type="ECO:0000313" key="3">
    <source>
        <dbReference type="Proteomes" id="UP000698800"/>
    </source>
</evidence>
<feature type="compositionally biased region" description="Basic and acidic residues" evidence="1">
    <location>
        <begin position="364"/>
        <end position="379"/>
    </location>
</feature>
<feature type="compositionally biased region" description="Polar residues" evidence="1">
    <location>
        <begin position="579"/>
        <end position="589"/>
    </location>
</feature>
<feature type="compositionally biased region" description="Polar residues" evidence="1">
    <location>
        <begin position="1503"/>
        <end position="1528"/>
    </location>
</feature>
<accession>A0A9P8L2P1</accession>
<dbReference type="PANTHER" id="PTHR42105:SF1">
    <property type="entry name" value="TRANSALDOLASE"/>
    <property type="match status" value="1"/>
</dbReference>
<feature type="region of interest" description="Disordered" evidence="1">
    <location>
        <begin position="364"/>
        <end position="403"/>
    </location>
</feature>
<feature type="compositionally biased region" description="Basic and acidic residues" evidence="1">
    <location>
        <begin position="1198"/>
        <end position="1209"/>
    </location>
</feature>
<feature type="compositionally biased region" description="Basic residues" evidence="1">
    <location>
        <begin position="1672"/>
        <end position="1681"/>
    </location>
</feature>
<dbReference type="PANTHER" id="PTHR42105">
    <property type="entry name" value="DIM2-ASSOCIATED PROTEIN 1"/>
    <property type="match status" value="1"/>
</dbReference>
<protein>
    <submittedName>
        <fullName evidence="2">Uncharacterized protein</fullName>
    </submittedName>
</protein>
<feature type="compositionally biased region" description="Polar residues" evidence="1">
    <location>
        <begin position="118"/>
        <end position="129"/>
    </location>
</feature>
<feature type="compositionally biased region" description="Polar residues" evidence="1">
    <location>
        <begin position="1401"/>
        <end position="1410"/>
    </location>
</feature>
<feature type="region of interest" description="Disordered" evidence="1">
    <location>
        <begin position="494"/>
        <end position="623"/>
    </location>
</feature>
<name>A0A9P8L2P1_9PEZI</name>
<feature type="compositionally biased region" description="Pro residues" evidence="1">
    <location>
        <begin position="1467"/>
        <end position="1476"/>
    </location>
</feature>
<feature type="compositionally biased region" description="Basic and acidic residues" evidence="1">
    <location>
        <begin position="227"/>
        <end position="237"/>
    </location>
</feature>
<feature type="compositionally biased region" description="Basic and acidic residues" evidence="1">
    <location>
        <begin position="438"/>
        <end position="464"/>
    </location>
</feature>
<feature type="compositionally biased region" description="Polar residues" evidence="1">
    <location>
        <begin position="693"/>
        <end position="710"/>
    </location>
</feature>
<feature type="compositionally biased region" description="Basic and acidic residues" evidence="1">
    <location>
        <begin position="1440"/>
        <end position="1451"/>
    </location>
</feature>
<feature type="compositionally biased region" description="Polar residues" evidence="1">
    <location>
        <begin position="823"/>
        <end position="838"/>
    </location>
</feature>
<gene>
    <name evidence="2" type="ORF">FGG08_005672</name>
</gene>
<feature type="region of interest" description="Disordered" evidence="1">
    <location>
        <begin position="118"/>
        <end position="142"/>
    </location>
</feature>
<proteinExistence type="predicted"/>
<dbReference type="EMBL" id="JAGHQL010000141">
    <property type="protein sequence ID" value="KAH0537537.1"/>
    <property type="molecule type" value="Genomic_DNA"/>
</dbReference>
<feature type="compositionally biased region" description="Polar residues" evidence="1">
    <location>
        <begin position="1656"/>
        <end position="1670"/>
    </location>
</feature>
<feature type="region of interest" description="Disordered" evidence="1">
    <location>
        <begin position="149"/>
        <end position="168"/>
    </location>
</feature>
<feature type="region of interest" description="Disordered" evidence="1">
    <location>
        <begin position="1273"/>
        <end position="1681"/>
    </location>
</feature>
<feature type="compositionally biased region" description="Basic residues" evidence="1">
    <location>
        <begin position="506"/>
        <end position="515"/>
    </location>
</feature>
<feature type="compositionally biased region" description="Polar residues" evidence="1">
    <location>
        <begin position="1284"/>
        <end position="1303"/>
    </location>
</feature>
<feature type="region of interest" description="Disordered" evidence="1">
    <location>
        <begin position="1182"/>
        <end position="1210"/>
    </location>
</feature>
<feature type="compositionally biased region" description="Polar residues" evidence="1">
    <location>
        <begin position="1626"/>
        <end position="1645"/>
    </location>
</feature>
<feature type="region of interest" description="Disordered" evidence="1">
    <location>
        <begin position="1"/>
        <end position="73"/>
    </location>
</feature>